<dbReference type="EMBL" id="KE525041">
    <property type="protein sequence ID" value="KFB40866.1"/>
    <property type="molecule type" value="Genomic_DNA"/>
</dbReference>
<reference evidence="3" key="2">
    <citation type="submission" date="2020-05" db="UniProtKB">
        <authorList>
            <consortium name="EnsemblMetazoa"/>
        </authorList>
    </citation>
    <scope>IDENTIFICATION</scope>
</reference>
<organism evidence="2">
    <name type="scientific">Anopheles sinensis</name>
    <name type="common">Mosquito</name>
    <dbReference type="NCBI Taxonomy" id="74873"/>
    <lineage>
        <taxon>Eukaryota</taxon>
        <taxon>Metazoa</taxon>
        <taxon>Ecdysozoa</taxon>
        <taxon>Arthropoda</taxon>
        <taxon>Hexapoda</taxon>
        <taxon>Insecta</taxon>
        <taxon>Pterygota</taxon>
        <taxon>Neoptera</taxon>
        <taxon>Endopterygota</taxon>
        <taxon>Diptera</taxon>
        <taxon>Nematocera</taxon>
        <taxon>Culicoidea</taxon>
        <taxon>Culicidae</taxon>
        <taxon>Anophelinae</taxon>
        <taxon>Anopheles</taxon>
    </lineage>
</organism>
<dbReference type="Proteomes" id="UP000030765">
    <property type="component" value="Unassembled WGS sequence"/>
</dbReference>
<sequence>MSGGQTGIGFTLNSGGGSVFVHAHRTTSTQGQVPPNECPNSSCDRKEHLAAAGNNPQRARVRTHTGVLHPTTPTGTELLWPKGRLSDLGRIVQRPISADIRAVPANGPSELIVSCAPKTPWLGIQSHERTRIKVGDHSVKFSRKYSTAS</sequence>
<feature type="region of interest" description="Disordered" evidence="1">
    <location>
        <begin position="51"/>
        <end position="75"/>
    </location>
</feature>
<dbReference type="VEuPathDB" id="VectorBase:ASIC008392"/>
<name>A0A084VSC2_ANOSI</name>
<evidence type="ECO:0000313" key="4">
    <source>
        <dbReference type="Proteomes" id="UP000030765"/>
    </source>
</evidence>
<dbReference type="EnsemblMetazoa" id="ASIC008392-RA">
    <property type="protein sequence ID" value="ASIC008392-PA"/>
    <property type="gene ID" value="ASIC008392"/>
</dbReference>
<evidence type="ECO:0000313" key="2">
    <source>
        <dbReference type="EMBL" id="KFB40866.1"/>
    </source>
</evidence>
<reference evidence="2 4" key="1">
    <citation type="journal article" date="2014" name="BMC Genomics">
        <title>Genome sequence of Anopheles sinensis provides insight into genetics basis of mosquito competence for malaria parasites.</title>
        <authorList>
            <person name="Zhou D."/>
            <person name="Zhang D."/>
            <person name="Ding G."/>
            <person name="Shi L."/>
            <person name="Hou Q."/>
            <person name="Ye Y."/>
            <person name="Xu Y."/>
            <person name="Zhou H."/>
            <person name="Xiong C."/>
            <person name="Li S."/>
            <person name="Yu J."/>
            <person name="Hong S."/>
            <person name="Yu X."/>
            <person name="Zou P."/>
            <person name="Chen C."/>
            <person name="Chang X."/>
            <person name="Wang W."/>
            <person name="Lv Y."/>
            <person name="Sun Y."/>
            <person name="Ma L."/>
            <person name="Shen B."/>
            <person name="Zhu C."/>
        </authorList>
    </citation>
    <scope>NUCLEOTIDE SEQUENCE [LARGE SCALE GENOMIC DNA]</scope>
</reference>
<dbReference type="EMBL" id="ATLV01015908">
    <property type="status" value="NOT_ANNOTATED_CDS"/>
    <property type="molecule type" value="Genomic_DNA"/>
</dbReference>
<evidence type="ECO:0000256" key="1">
    <source>
        <dbReference type="SAM" id="MobiDB-lite"/>
    </source>
</evidence>
<evidence type="ECO:0000313" key="3">
    <source>
        <dbReference type="EnsemblMetazoa" id="ASIC008392-PA"/>
    </source>
</evidence>
<keyword evidence="4" id="KW-1185">Reference proteome</keyword>
<proteinExistence type="predicted"/>
<gene>
    <name evidence="2" type="ORF">ZHAS_00008392</name>
</gene>
<protein>
    <submittedName>
        <fullName evidence="2 3">Retrovirus polyprotein, putative</fullName>
    </submittedName>
</protein>
<accession>A0A084VSC2</accession>
<dbReference type="AlphaFoldDB" id="A0A084VSC2"/>